<reference evidence="2 3" key="1">
    <citation type="submission" date="2020-04" db="EMBL/GenBank/DDBJ databases">
        <authorList>
            <person name="Alioto T."/>
            <person name="Alioto T."/>
            <person name="Gomez Garrido J."/>
        </authorList>
    </citation>
    <scope>NUCLEOTIDE SEQUENCE [LARGE SCALE GENOMIC DNA]</scope>
</reference>
<comment type="caution">
    <text evidence="2">The sequence shown here is derived from an EMBL/GenBank/DDBJ whole genome shotgun (WGS) entry which is preliminary data.</text>
</comment>
<name>A0A8S1D1Y1_9INSE</name>
<evidence type="ECO:0000256" key="1">
    <source>
        <dbReference type="SAM" id="MobiDB-lite"/>
    </source>
</evidence>
<evidence type="ECO:0000313" key="2">
    <source>
        <dbReference type="EMBL" id="CAB3374901.1"/>
    </source>
</evidence>
<protein>
    <submittedName>
        <fullName evidence="2">Uncharacterized protein</fullName>
    </submittedName>
</protein>
<dbReference type="AlphaFoldDB" id="A0A8S1D1Y1"/>
<accession>A0A8S1D1Y1</accession>
<dbReference type="EMBL" id="CADEPI010000105">
    <property type="protein sequence ID" value="CAB3374901.1"/>
    <property type="molecule type" value="Genomic_DNA"/>
</dbReference>
<dbReference type="Proteomes" id="UP000494165">
    <property type="component" value="Unassembled WGS sequence"/>
</dbReference>
<keyword evidence="3" id="KW-1185">Reference proteome</keyword>
<organism evidence="2 3">
    <name type="scientific">Cloeon dipterum</name>
    <dbReference type="NCBI Taxonomy" id="197152"/>
    <lineage>
        <taxon>Eukaryota</taxon>
        <taxon>Metazoa</taxon>
        <taxon>Ecdysozoa</taxon>
        <taxon>Arthropoda</taxon>
        <taxon>Hexapoda</taxon>
        <taxon>Insecta</taxon>
        <taxon>Pterygota</taxon>
        <taxon>Palaeoptera</taxon>
        <taxon>Ephemeroptera</taxon>
        <taxon>Pisciforma</taxon>
        <taxon>Baetidae</taxon>
        <taxon>Cloeon</taxon>
    </lineage>
</organism>
<feature type="compositionally biased region" description="Polar residues" evidence="1">
    <location>
        <begin position="34"/>
        <end position="44"/>
    </location>
</feature>
<feature type="region of interest" description="Disordered" evidence="1">
    <location>
        <begin position="1"/>
        <end position="48"/>
    </location>
</feature>
<sequence>MVDGLGGPRPTATDGLPAFGSSQPPIMRNHRNSAVKQMPKTSSGKYGHTCLSEIRSSGVVNFTPALVSISQKSPRE</sequence>
<evidence type="ECO:0000313" key="3">
    <source>
        <dbReference type="Proteomes" id="UP000494165"/>
    </source>
</evidence>
<gene>
    <name evidence="2" type="ORF">CLODIP_2_CD15110</name>
</gene>
<proteinExistence type="predicted"/>